<dbReference type="InterPro" id="IPR041735">
    <property type="entry name" value="4OHPhenylPyrv_dOase_C"/>
</dbReference>
<comment type="caution">
    <text evidence="9">The sequence shown here is derived from an EMBL/GenBank/DDBJ whole genome shotgun (WGS) entry which is preliminary data.</text>
</comment>
<dbReference type="SUPFAM" id="SSF54593">
    <property type="entry name" value="Glyoxalase/Bleomycin resistance protein/Dihydroxybiphenyl dioxygenase"/>
    <property type="match status" value="1"/>
</dbReference>
<keyword evidence="4" id="KW-0479">Metal-binding</keyword>
<evidence type="ECO:0000256" key="4">
    <source>
        <dbReference type="ARBA" id="ARBA00022723"/>
    </source>
</evidence>
<dbReference type="PROSITE" id="PS51819">
    <property type="entry name" value="VOC"/>
    <property type="match status" value="2"/>
</dbReference>
<sequence length="877" mass="97051">MAAHLSRLHHISLHVSNAEKIANDLVSKFKFRLFASRHAGCSRQLAFRKGAAVFVVNERRNRSGDTRTLNGEPPSIARRPDAQRVQVLGGARDQGDPARCLYDVSAHFPVDTVSNVCFEVDDVERSFSALRRLGCSFLVPPTTVQDEGGLVTYSVVKSVVGNVCHTLLDRTRYEGLFLPGFDVLDRDCSRGDEDEDTSCPITHFDHITYACPRKTTHQVMRWYEQLFGFQRFFIDSEEDVDEGFVINQEGMGLRLTAMEYWKCSKAGIVLPSADKKETDCKFVIAESLPEQGRNQVDSFLEQHGAPGIQHIGLYTENIVSSAHAMAGAGVQFFSPPAAYYTEVGKQQEMERAGHKPQILAQYGILLDTDLHQDRSPPTASSENRRYLLQVFTKPIFAEDTFFLELIERRGATGFGEGNIRALWRSVQAYMENERRDSQEEGSTKSVHTAQFVPVKRNVVVLSLSSQPPPQVLIAQRQKLCHNIQSREQLYEFLFFLGELIIFILFSFTFPQFQAQTMSQGTALFSCGLMETSRWHEVGHSCAIQQRPVGTSLESLWDVLPEVHRGSAHWDWDVGSTSSTISSLLQDLSLTEAAASHSTAPPSKRQCRSQSCSDELGGCRSTWRPQGSRVWTTVEKRRCHSGGSVQRSVVANSQLSFPAMQRSSSFSLPARCNALELPCFTQRLPCPSAFSGLTPSSSSSMPLSPKSPAQPLYLSHEQICLPEPRGPSQPSSPDSTPELERRSGQGGLPRSRSQPCVLNDKKIGKLRNFHSLSCPGIIGEDGGESGQAPPAVTSDADHSRADGRGLDDAQTKEGEITGNMPSDPAIEEVDWNSTDCGDVTPGTTNGKDSEPMWAGLCSMRKDMYQLGGELDIEQIERN</sequence>
<feature type="compositionally biased region" description="Polar residues" evidence="7">
    <location>
        <begin position="830"/>
        <end position="845"/>
    </location>
</feature>
<name>A0A6A4RYB6_SCOMX</name>
<evidence type="ECO:0000256" key="1">
    <source>
        <dbReference type="ARBA" id="ARBA00001962"/>
    </source>
</evidence>
<evidence type="ECO:0000256" key="2">
    <source>
        <dbReference type="ARBA" id="ARBA00005877"/>
    </source>
</evidence>
<comment type="similarity">
    <text evidence="2">Belongs to the 4HPPD family.</text>
</comment>
<feature type="region of interest" description="Disordered" evidence="7">
    <location>
        <begin position="777"/>
        <end position="850"/>
    </location>
</feature>
<dbReference type="Pfam" id="PF15242">
    <property type="entry name" value="FAM53"/>
    <property type="match status" value="1"/>
</dbReference>
<dbReference type="InterPro" id="IPR005956">
    <property type="entry name" value="4OHPhenylPyrv_dOase"/>
</dbReference>
<evidence type="ECO:0000313" key="10">
    <source>
        <dbReference type="Proteomes" id="UP000438429"/>
    </source>
</evidence>
<evidence type="ECO:0000256" key="7">
    <source>
        <dbReference type="SAM" id="MobiDB-lite"/>
    </source>
</evidence>
<evidence type="ECO:0000256" key="5">
    <source>
        <dbReference type="ARBA" id="ARBA00022737"/>
    </source>
</evidence>
<dbReference type="CDD" id="cd07250">
    <property type="entry name" value="HPPD_C_like"/>
    <property type="match status" value="1"/>
</dbReference>
<feature type="region of interest" description="Disordered" evidence="7">
    <location>
        <begin position="719"/>
        <end position="758"/>
    </location>
</feature>
<keyword evidence="6" id="KW-0408">Iron</keyword>
<dbReference type="GO" id="GO:0046872">
    <property type="term" value="F:metal ion binding"/>
    <property type="evidence" value="ECO:0007669"/>
    <property type="project" value="UniProtKB-KW"/>
</dbReference>
<feature type="compositionally biased region" description="Basic and acidic residues" evidence="7">
    <location>
        <begin position="794"/>
        <end position="814"/>
    </location>
</feature>
<evidence type="ECO:0000256" key="3">
    <source>
        <dbReference type="ARBA" id="ARBA00010984"/>
    </source>
</evidence>
<dbReference type="AlphaFoldDB" id="A0A6A4RYB6"/>
<proteinExistence type="inferred from homology"/>
<dbReference type="PANTHER" id="PTHR11959:SF10">
    <property type="entry name" value="4-HYDROXYPHENYLPYRUVATE DIOXYGENASE-LIKE PROTEIN"/>
    <property type="match status" value="1"/>
</dbReference>
<organism evidence="9 10">
    <name type="scientific">Scophthalmus maximus</name>
    <name type="common">Turbot</name>
    <name type="synonym">Psetta maxima</name>
    <dbReference type="NCBI Taxonomy" id="52904"/>
    <lineage>
        <taxon>Eukaryota</taxon>
        <taxon>Metazoa</taxon>
        <taxon>Chordata</taxon>
        <taxon>Craniata</taxon>
        <taxon>Vertebrata</taxon>
        <taxon>Euteleostomi</taxon>
        <taxon>Actinopterygii</taxon>
        <taxon>Neopterygii</taxon>
        <taxon>Teleostei</taxon>
        <taxon>Neoteleostei</taxon>
        <taxon>Acanthomorphata</taxon>
        <taxon>Carangaria</taxon>
        <taxon>Pleuronectiformes</taxon>
        <taxon>Pleuronectoidei</taxon>
        <taxon>Scophthalmidae</taxon>
        <taxon>Scophthalmus</taxon>
    </lineage>
</organism>
<dbReference type="InterPro" id="IPR037523">
    <property type="entry name" value="VOC_core"/>
</dbReference>
<dbReference type="EMBL" id="VEVO01000020">
    <property type="protein sequence ID" value="KAF0025567.1"/>
    <property type="molecule type" value="Genomic_DNA"/>
</dbReference>
<dbReference type="InterPro" id="IPR029356">
    <property type="entry name" value="FAM53"/>
</dbReference>
<dbReference type="GO" id="GO:0003868">
    <property type="term" value="F:4-hydroxyphenylpyruvate dioxygenase activity"/>
    <property type="evidence" value="ECO:0007669"/>
    <property type="project" value="InterPro"/>
</dbReference>
<reference evidence="9 10" key="1">
    <citation type="submission" date="2019-06" db="EMBL/GenBank/DDBJ databases">
        <title>Draft genomes of female and male turbot (Scophthalmus maximus).</title>
        <authorList>
            <person name="Xu H."/>
            <person name="Xu X.-W."/>
            <person name="Shao C."/>
            <person name="Chen S."/>
        </authorList>
    </citation>
    <scope>NUCLEOTIDE SEQUENCE [LARGE SCALE GENOMIC DNA]</scope>
    <source>
        <strain evidence="9">Ysfricsl-2016a</strain>
        <tissue evidence="9">Blood</tissue>
    </source>
</reference>
<dbReference type="Proteomes" id="UP000438429">
    <property type="component" value="Unassembled WGS sequence"/>
</dbReference>
<dbReference type="Gene3D" id="3.10.180.10">
    <property type="entry name" value="2,3-Dihydroxybiphenyl 1,2-Dioxygenase, domain 1"/>
    <property type="match status" value="2"/>
</dbReference>
<feature type="domain" description="VOC" evidence="8">
    <location>
        <begin position="7"/>
        <end position="170"/>
    </location>
</feature>
<gene>
    <name evidence="9" type="ORF">F2P81_022448</name>
</gene>
<evidence type="ECO:0000259" key="8">
    <source>
        <dbReference type="PROSITE" id="PS51819"/>
    </source>
</evidence>
<dbReference type="GO" id="GO:0009072">
    <property type="term" value="P:aromatic amino acid metabolic process"/>
    <property type="evidence" value="ECO:0007669"/>
    <property type="project" value="InterPro"/>
</dbReference>
<protein>
    <recommendedName>
        <fullName evidence="8">VOC domain-containing protein</fullName>
    </recommendedName>
</protein>
<dbReference type="InterPro" id="IPR029068">
    <property type="entry name" value="Glyas_Bleomycin-R_OHBP_Dase"/>
</dbReference>
<dbReference type="PANTHER" id="PTHR11959">
    <property type="entry name" value="4-HYDROXYPHENYLPYRUVATE DIOXYGENASE"/>
    <property type="match status" value="1"/>
</dbReference>
<evidence type="ECO:0000256" key="6">
    <source>
        <dbReference type="ARBA" id="ARBA00023004"/>
    </source>
</evidence>
<keyword evidence="5" id="KW-0677">Repeat</keyword>
<comment type="cofactor">
    <cofactor evidence="1">
        <name>Fe cation</name>
        <dbReference type="ChEBI" id="CHEBI:24875"/>
    </cofactor>
</comment>
<accession>A0A6A4RYB6</accession>
<comment type="similarity">
    <text evidence="3">Belongs to the FAM53 family.</text>
</comment>
<feature type="domain" description="VOC" evidence="8">
    <location>
        <begin position="203"/>
        <end position="393"/>
    </location>
</feature>
<evidence type="ECO:0000313" key="9">
    <source>
        <dbReference type="EMBL" id="KAF0025567.1"/>
    </source>
</evidence>